<dbReference type="PANTHER" id="PTHR21445:SF0">
    <property type="entry name" value="APURINIC-APYRIMIDINIC ENDONUCLEASE"/>
    <property type="match status" value="1"/>
</dbReference>
<name>A0A523UNB9_UNCAE</name>
<dbReference type="GO" id="GO:0003677">
    <property type="term" value="F:DNA binding"/>
    <property type="evidence" value="ECO:0007669"/>
    <property type="project" value="InterPro"/>
</dbReference>
<evidence type="ECO:0000256" key="4">
    <source>
        <dbReference type="ARBA" id="ARBA00022763"/>
    </source>
</evidence>
<dbReference type="GO" id="GO:0003906">
    <property type="term" value="F:DNA-(apurinic or apyrimidinic site) endonuclease activity"/>
    <property type="evidence" value="ECO:0007669"/>
    <property type="project" value="TreeGrafter"/>
</dbReference>
<gene>
    <name evidence="9" type="ORF">E3J59_05710</name>
</gene>
<dbReference type="CDD" id="cd00019">
    <property type="entry name" value="AP2Ec"/>
    <property type="match status" value="1"/>
</dbReference>
<keyword evidence="3" id="KW-0479">Metal-binding</keyword>
<accession>A0A523UNB9</accession>
<keyword evidence="7" id="KW-0234">DNA repair</keyword>
<dbReference type="PANTHER" id="PTHR21445">
    <property type="entry name" value="ENDONUCLEASE IV ENDODEOXYRIBONUCLEASE IV"/>
    <property type="match status" value="1"/>
</dbReference>
<dbReference type="InterPro" id="IPR036237">
    <property type="entry name" value="Xyl_isomerase-like_sf"/>
</dbReference>
<dbReference type="HAMAP" id="MF_00152">
    <property type="entry name" value="Nfo"/>
    <property type="match status" value="1"/>
</dbReference>
<dbReference type="InterPro" id="IPR013022">
    <property type="entry name" value="Xyl_isomerase-like_TIM-brl"/>
</dbReference>
<organism evidence="9 10">
    <name type="scientific">Aerophobetes bacterium</name>
    <dbReference type="NCBI Taxonomy" id="2030807"/>
    <lineage>
        <taxon>Bacteria</taxon>
        <taxon>Candidatus Aerophobota</taxon>
    </lineage>
</organism>
<dbReference type="GO" id="GO:0006284">
    <property type="term" value="P:base-excision repair"/>
    <property type="evidence" value="ECO:0007669"/>
    <property type="project" value="TreeGrafter"/>
</dbReference>
<keyword evidence="4" id="KW-0227">DNA damage</keyword>
<comment type="similarity">
    <text evidence="2">Belongs to the AP endonuclease 2 family.</text>
</comment>
<dbReference type="Proteomes" id="UP000320679">
    <property type="component" value="Unassembled WGS sequence"/>
</dbReference>
<comment type="cofactor">
    <cofactor evidence="1">
        <name>Zn(2+)</name>
        <dbReference type="ChEBI" id="CHEBI:29105"/>
    </cofactor>
</comment>
<dbReference type="FunFam" id="3.20.20.150:FF:000001">
    <property type="entry name" value="Probable endonuclease 4"/>
    <property type="match status" value="1"/>
</dbReference>
<evidence type="ECO:0000256" key="1">
    <source>
        <dbReference type="ARBA" id="ARBA00001947"/>
    </source>
</evidence>
<evidence type="ECO:0000256" key="6">
    <source>
        <dbReference type="ARBA" id="ARBA00022833"/>
    </source>
</evidence>
<dbReference type="Pfam" id="PF01261">
    <property type="entry name" value="AP_endonuc_2"/>
    <property type="match status" value="1"/>
</dbReference>
<protein>
    <submittedName>
        <fullName evidence="9">Deoxyribonuclease IV</fullName>
    </submittedName>
</protein>
<comment type="caution">
    <text evidence="9">The sequence shown here is derived from an EMBL/GenBank/DDBJ whole genome shotgun (WGS) entry which is preliminary data.</text>
</comment>
<dbReference type="NCBIfam" id="TIGR00587">
    <property type="entry name" value="nfo"/>
    <property type="match status" value="1"/>
</dbReference>
<dbReference type="GO" id="GO:0008270">
    <property type="term" value="F:zinc ion binding"/>
    <property type="evidence" value="ECO:0007669"/>
    <property type="project" value="InterPro"/>
</dbReference>
<dbReference type="GO" id="GO:0008081">
    <property type="term" value="F:phosphoric diester hydrolase activity"/>
    <property type="evidence" value="ECO:0007669"/>
    <property type="project" value="TreeGrafter"/>
</dbReference>
<dbReference type="EMBL" id="SOJK01000240">
    <property type="protein sequence ID" value="TET43945.1"/>
    <property type="molecule type" value="Genomic_DNA"/>
</dbReference>
<keyword evidence="6" id="KW-0862">Zinc</keyword>
<dbReference type="SUPFAM" id="SSF51658">
    <property type="entry name" value="Xylose isomerase-like"/>
    <property type="match status" value="1"/>
</dbReference>
<evidence type="ECO:0000259" key="8">
    <source>
        <dbReference type="Pfam" id="PF01261"/>
    </source>
</evidence>
<dbReference type="PROSITE" id="PS51432">
    <property type="entry name" value="AP_NUCLEASE_F2_4"/>
    <property type="match status" value="1"/>
</dbReference>
<keyword evidence="5" id="KW-0378">Hydrolase</keyword>
<evidence type="ECO:0000313" key="10">
    <source>
        <dbReference type="Proteomes" id="UP000320679"/>
    </source>
</evidence>
<feature type="non-terminal residue" evidence="9">
    <location>
        <position position="264"/>
    </location>
</feature>
<dbReference type="InterPro" id="IPR018246">
    <property type="entry name" value="AP_endonuc_F2_Zn_BS"/>
</dbReference>
<evidence type="ECO:0000256" key="2">
    <source>
        <dbReference type="ARBA" id="ARBA00005340"/>
    </source>
</evidence>
<reference evidence="9 10" key="1">
    <citation type="submission" date="2019-03" db="EMBL/GenBank/DDBJ databases">
        <title>Metabolic potential of uncultured bacteria and archaea associated with petroleum seepage in deep-sea sediments.</title>
        <authorList>
            <person name="Dong X."/>
            <person name="Hubert C."/>
        </authorList>
    </citation>
    <scope>NUCLEOTIDE SEQUENCE [LARGE SCALE GENOMIC DNA]</scope>
    <source>
        <strain evidence="9">E29_bin78</strain>
    </source>
</reference>
<evidence type="ECO:0000256" key="3">
    <source>
        <dbReference type="ARBA" id="ARBA00022723"/>
    </source>
</evidence>
<evidence type="ECO:0000256" key="5">
    <source>
        <dbReference type="ARBA" id="ARBA00022801"/>
    </source>
</evidence>
<proteinExistence type="inferred from homology"/>
<feature type="domain" description="Xylose isomerase-like TIM barrel" evidence="8">
    <location>
        <begin position="17"/>
        <end position="260"/>
    </location>
</feature>
<sequence>MRFGAHVSIAGEMSAALERAKDLHITVFQIFSRSPRGKGRVVSEKEIKNFRQRYGELAFEDFYLHSPYYVNLASPNPKIWHSSISSLVKDLKLTELLGANYLVVHTGNHRGQGVEEGIKRVAKALKGIFSEAPSRTALLLENTAGQGTAIGSRWEEIASIIESCGVEERLGTCMDTCHAFASGYDMRTREKIDETLAEFDRIIGLTRLKLIHGNDSKGALGSRIDRHEHIGRGRIGLAGFQALVNHPALEHLDMIIETPKMGNE</sequence>
<dbReference type="AlphaFoldDB" id="A0A523UNB9"/>
<evidence type="ECO:0000313" key="9">
    <source>
        <dbReference type="EMBL" id="TET43945.1"/>
    </source>
</evidence>
<evidence type="ECO:0000256" key="7">
    <source>
        <dbReference type="ARBA" id="ARBA00023204"/>
    </source>
</evidence>
<dbReference type="InterPro" id="IPR001719">
    <property type="entry name" value="AP_endonuc_2"/>
</dbReference>
<dbReference type="PROSITE" id="PS00731">
    <property type="entry name" value="AP_NUCLEASE_F2_3"/>
    <property type="match status" value="1"/>
</dbReference>
<dbReference type="Gene3D" id="3.20.20.150">
    <property type="entry name" value="Divalent-metal-dependent TIM barrel enzymes"/>
    <property type="match status" value="1"/>
</dbReference>
<dbReference type="SMART" id="SM00518">
    <property type="entry name" value="AP2Ec"/>
    <property type="match status" value="1"/>
</dbReference>